<organism evidence="2 4">
    <name type="scientific">Glycomyces lechevalierae</name>
    <dbReference type="NCBI Taxonomy" id="256034"/>
    <lineage>
        <taxon>Bacteria</taxon>
        <taxon>Bacillati</taxon>
        <taxon>Actinomycetota</taxon>
        <taxon>Actinomycetes</taxon>
        <taxon>Glycomycetales</taxon>
        <taxon>Glycomycetaceae</taxon>
        <taxon>Glycomyces</taxon>
    </lineage>
</organism>
<evidence type="ECO:0000313" key="3">
    <source>
        <dbReference type="EMBL" id="MDR7338437.1"/>
    </source>
</evidence>
<accession>A0A9X3PQH8</accession>
<evidence type="ECO:0000313" key="2">
    <source>
        <dbReference type="EMBL" id="MDA1388355.1"/>
    </source>
</evidence>
<name>A0A9X3PQH8_9ACTN</name>
<dbReference type="EMBL" id="JAPZVQ010000028">
    <property type="protein sequence ID" value="MDA1388355.1"/>
    <property type="molecule type" value="Genomic_DNA"/>
</dbReference>
<feature type="signal peptide" evidence="1">
    <location>
        <begin position="1"/>
        <end position="25"/>
    </location>
</feature>
<dbReference type="Gene3D" id="2.60.120.200">
    <property type="match status" value="1"/>
</dbReference>
<dbReference type="Proteomes" id="UP001183604">
    <property type="component" value="Unassembled WGS sequence"/>
</dbReference>
<protein>
    <submittedName>
        <fullName evidence="2">Uncharacterized protein</fullName>
    </submittedName>
</protein>
<dbReference type="EMBL" id="JAVDYD010000001">
    <property type="protein sequence ID" value="MDR7338437.1"/>
    <property type="molecule type" value="Genomic_DNA"/>
</dbReference>
<dbReference type="RefSeq" id="WP_270124849.1">
    <property type="nucleotide sequence ID" value="NZ_BAAAOM010000005.1"/>
</dbReference>
<evidence type="ECO:0000313" key="5">
    <source>
        <dbReference type="Proteomes" id="UP001183604"/>
    </source>
</evidence>
<dbReference type="Proteomes" id="UP001145799">
    <property type="component" value="Unassembled WGS sequence"/>
</dbReference>
<feature type="chain" id="PRO_5040949737" evidence="1">
    <location>
        <begin position="26"/>
        <end position="341"/>
    </location>
</feature>
<gene>
    <name evidence="3" type="ORF">J2S69_002156</name>
    <name evidence="2" type="ORF">O2L01_25400</name>
</gene>
<proteinExistence type="predicted"/>
<comment type="caution">
    <text evidence="2">The sequence shown here is derived from an EMBL/GenBank/DDBJ whole genome shotgun (WGS) entry which is preliminary data.</text>
</comment>
<dbReference type="AlphaFoldDB" id="A0A9X3PQH8"/>
<keyword evidence="5" id="KW-1185">Reference proteome</keyword>
<evidence type="ECO:0000313" key="4">
    <source>
        <dbReference type="Proteomes" id="UP001145799"/>
    </source>
</evidence>
<dbReference type="InterPro" id="IPR013320">
    <property type="entry name" value="ConA-like_dom_sf"/>
</dbReference>
<reference evidence="3 5" key="2">
    <citation type="submission" date="2023-07" db="EMBL/GenBank/DDBJ databases">
        <title>Sequencing the genomes of 1000 actinobacteria strains.</title>
        <authorList>
            <person name="Klenk H.-P."/>
        </authorList>
    </citation>
    <scope>NUCLEOTIDE SEQUENCE [LARGE SCALE GENOMIC DNA]</scope>
    <source>
        <strain evidence="3 5">DSM 44724</strain>
    </source>
</reference>
<reference evidence="2" key="1">
    <citation type="submission" date="2022-12" db="EMBL/GenBank/DDBJ databases">
        <title>Gycomyces niveus sp.nov., a novel actinomycete isolated from soil in Shouguang.</title>
        <authorList>
            <person name="Yang X."/>
        </authorList>
    </citation>
    <scope>NUCLEOTIDE SEQUENCE</scope>
    <source>
        <strain evidence="2">DSM 44724</strain>
    </source>
</reference>
<keyword evidence="1" id="KW-0732">Signal</keyword>
<evidence type="ECO:0000256" key="1">
    <source>
        <dbReference type="SAM" id="SignalP"/>
    </source>
</evidence>
<dbReference type="SUPFAM" id="SSF49899">
    <property type="entry name" value="Concanavalin A-like lectins/glucanases"/>
    <property type="match status" value="1"/>
</dbReference>
<sequence length="341" mass="35583">MKRIVRFGAGSMMLAAALAALPATAGAGAEAGAEEKSLLVSESFTGKTVGDANFASLNACLTAATELVGEDAFDSCADQDTGPVPTAGKPHGYLQFTDTSKYNAGGIVYNDALPSRNGIEVTFAQFQYGGTGADGISFFLVDGDTDLTETGAIGGSLGYAQIDNDNTGVTQPGVAGGYLGLGLDAWGNFSADTEGRGSGCPEDQRAPDFLQVTANRAPNNVALRGPGDGMEGYCLLDTTATEEQIGTYPDGKIYGTDFPESLTLDSLEESKRLVKLKVIDEGDHARVTVDIDFTDGNGWTRVLESTVPEIMPETFKFGFASSTGGSTDVHLLRHLRVEAID</sequence>